<dbReference type="Proteomes" id="UP000051330">
    <property type="component" value="Unassembled WGS sequence"/>
</dbReference>
<organism evidence="1 2">
    <name type="scientific">Schleiferilactobacillus perolens DSM 12744</name>
    <dbReference type="NCBI Taxonomy" id="1423792"/>
    <lineage>
        <taxon>Bacteria</taxon>
        <taxon>Bacillati</taxon>
        <taxon>Bacillota</taxon>
        <taxon>Bacilli</taxon>
        <taxon>Lactobacillales</taxon>
        <taxon>Lactobacillaceae</taxon>
        <taxon>Schleiferilactobacillus</taxon>
    </lineage>
</organism>
<comment type="caution">
    <text evidence="1">The sequence shown here is derived from an EMBL/GenBank/DDBJ whole genome shotgun (WGS) entry which is preliminary data.</text>
</comment>
<gene>
    <name evidence="1" type="ORF">FD09_GL002839</name>
</gene>
<reference evidence="1 2" key="1">
    <citation type="journal article" date="2015" name="Genome Announc.">
        <title>Expanding the biotechnology potential of lactobacilli through comparative genomics of 213 strains and associated genera.</title>
        <authorList>
            <person name="Sun Z."/>
            <person name="Harris H.M."/>
            <person name="McCann A."/>
            <person name="Guo C."/>
            <person name="Argimon S."/>
            <person name="Zhang W."/>
            <person name="Yang X."/>
            <person name="Jeffery I.B."/>
            <person name="Cooney J.C."/>
            <person name="Kagawa T.F."/>
            <person name="Liu W."/>
            <person name="Song Y."/>
            <person name="Salvetti E."/>
            <person name="Wrobel A."/>
            <person name="Rasinkangas P."/>
            <person name="Parkhill J."/>
            <person name="Rea M.C."/>
            <person name="O'Sullivan O."/>
            <person name="Ritari J."/>
            <person name="Douillard F.P."/>
            <person name="Paul Ross R."/>
            <person name="Yang R."/>
            <person name="Briner A.E."/>
            <person name="Felis G.E."/>
            <person name="de Vos W.M."/>
            <person name="Barrangou R."/>
            <person name="Klaenhammer T.R."/>
            <person name="Caufield P.W."/>
            <person name="Cui Y."/>
            <person name="Zhang H."/>
            <person name="O'Toole P.W."/>
        </authorList>
    </citation>
    <scope>NUCLEOTIDE SEQUENCE [LARGE SCALE GENOMIC DNA]</scope>
    <source>
        <strain evidence="1 2">DSM 12744</strain>
    </source>
</reference>
<protein>
    <submittedName>
        <fullName evidence="1">Uncharacterized protein</fullName>
    </submittedName>
</protein>
<dbReference type="AlphaFoldDB" id="A0A0R1N512"/>
<accession>A0A0R1N512</accession>
<name>A0A0R1N512_9LACO</name>
<sequence length="51" mass="5650">MPSSIPFLPNADYGVFAGEQGAIVFYPKSKNPFKDREFLQTHSGLRCTTDA</sequence>
<proteinExistence type="predicted"/>
<keyword evidence="2" id="KW-1185">Reference proteome</keyword>
<dbReference type="EMBL" id="AZEC01000007">
    <property type="protein sequence ID" value="KRL12522.1"/>
    <property type="molecule type" value="Genomic_DNA"/>
</dbReference>
<evidence type="ECO:0000313" key="1">
    <source>
        <dbReference type="EMBL" id="KRL12522.1"/>
    </source>
</evidence>
<evidence type="ECO:0000313" key="2">
    <source>
        <dbReference type="Proteomes" id="UP000051330"/>
    </source>
</evidence>
<dbReference type="PATRIC" id="fig|1423792.3.peg.2911"/>
<dbReference type="STRING" id="1423792.FD09_GL002839"/>